<sequence length="227" mass="24971">MKKGLLLWVLCLISMVTFAQVDLQTITFQTEDPSTTTTYTFTSPVAQIGGNVFVPLSDYAHEGVNGDRYWDLTSYVGLKFDLTFSSGDVGKTAVLRVVYFGNNLSAKSIYKSVNIATENITVIFNFSTDGFETNKVWGIKTPASWDGNSSNITATEEFIVNSIMALNDIPNAIENVKVMQDPDRLVNVYSLTGALVKSKVKYIEATNGLNKGIYIVDGKKLFVTGNR</sequence>
<reference evidence="2" key="1">
    <citation type="submission" date="2022-10" db="EMBL/GenBank/DDBJ databases">
        <authorList>
            <person name="Yu W.X."/>
        </authorList>
    </citation>
    <scope>NUCLEOTIDE SEQUENCE</scope>
    <source>
        <strain evidence="2">AAT</strain>
    </source>
</reference>
<evidence type="ECO:0000256" key="1">
    <source>
        <dbReference type="SAM" id="SignalP"/>
    </source>
</evidence>
<dbReference type="AlphaFoldDB" id="A0AAE3M485"/>
<dbReference type="EMBL" id="JAPDPJ010000018">
    <property type="protein sequence ID" value="MCW3786711.1"/>
    <property type="molecule type" value="Genomic_DNA"/>
</dbReference>
<protein>
    <submittedName>
        <fullName evidence="2">Uncharacterized protein</fullName>
    </submittedName>
</protein>
<evidence type="ECO:0000313" key="3">
    <source>
        <dbReference type="Proteomes" id="UP001209229"/>
    </source>
</evidence>
<accession>A0AAE3M485</accession>
<keyword evidence="1" id="KW-0732">Signal</keyword>
<feature type="chain" id="PRO_5041909063" evidence="1">
    <location>
        <begin position="20"/>
        <end position="227"/>
    </location>
</feature>
<comment type="caution">
    <text evidence="2">The sequence shown here is derived from an EMBL/GenBank/DDBJ whole genome shotgun (WGS) entry which is preliminary data.</text>
</comment>
<dbReference type="RefSeq" id="WP_301190276.1">
    <property type="nucleotide sequence ID" value="NZ_JAPDPJ010000018.1"/>
</dbReference>
<name>A0AAE3M485_9BACT</name>
<dbReference type="Proteomes" id="UP001209229">
    <property type="component" value="Unassembled WGS sequence"/>
</dbReference>
<evidence type="ECO:0000313" key="2">
    <source>
        <dbReference type="EMBL" id="MCW3786711.1"/>
    </source>
</evidence>
<gene>
    <name evidence="2" type="ORF">OM075_09550</name>
</gene>
<organism evidence="2 3">
    <name type="scientific">Plebeiibacterium sediminum</name>
    <dbReference type="NCBI Taxonomy" id="2992112"/>
    <lineage>
        <taxon>Bacteria</taxon>
        <taxon>Pseudomonadati</taxon>
        <taxon>Bacteroidota</taxon>
        <taxon>Bacteroidia</taxon>
        <taxon>Marinilabiliales</taxon>
        <taxon>Marinilabiliaceae</taxon>
        <taxon>Plebeiibacterium</taxon>
    </lineage>
</organism>
<keyword evidence="3" id="KW-1185">Reference proteome</keyword>
<feature type="signal peptide" evidence="1">
    <location>
        <begin position="1"/>
        <end position="19"/>
    </location>
</feature>
<proteinExistence type="predicted"/>